<organism evidence="5 6">
    <name type="scientific">Thalictrum thalictroides</name>
    <name type="common">Rue-anemone</name>
    <name type="synonym">Anemone thalictroides</name>
    <dbReference type="NCBI Taxonomy" id="46969"/>
    <lineage>
        <taxon>Eukaryota</taxon>
        <taxon>Viridiplantae</taxon>
        <taxon>Streptophyta</taxon>
        <taxon>Embryophyta</taxon>
        <taxon>Tracheophyta</taxon>
        <taxon>Spermatophyta</taxon>
        <taxon>Magnoliopsida</taxon>
        <taxon>Ranunculales</taxon>
        <taxon>Ranunculaceae</taxon>
        <taxon>Thalictroideae</taxon>
        <taxon>Thalictrum</taxon>
    </lineage>
</organism>
<evidence type="ECO:0000313" key="6">
    <source>
        <dbReference type="Proteomes" id="UP000554482"/>
    </source>
</evidence>
<proteinExistence type="inferred from homology"/>
<evidence type="ECO:0000256" key="2">
    <source>
        <dbReference type="ARBA" id="ARBA00022737"/>
    </source>
</evidence>
<feature type="compositionally biased region" description="Low complexity" evidence="4">
    <location>
        <begin position="15"/>
        <end position="30"/>
    </location>
</feature>
<comment type="caution">
    <text evidence="5">The sequence shown here is derived from an EMBL/GenBank/DDBJ whole genome shotgun (WGS) entry which is preliminary data.</text>
</comment>
<dbReference type="Pfam" id="PF13041">
    <property type="entry name" value="PPR_2"/>
    <property type="match status" value="1"/>
</dbReference>
<dbReference type="Pfam" id="PF12854">
    <property type="entry name" value="PPR_1"/>
    <property type="match status" value="1"/>
</dbReference>
<dbReference type="EMBL" id="JABWDY010009113">
    <property type="protein sequence ID" value="KAF5201684.1"/>
    <property type="molecule type" value="Genomic_DNA"/>
</dbReference>
<keyword evidence="2" id="KW-0677">Repeat</keyword>
<evidence type="ECO:0000256" key="3">
    <source>
        <dbReference type="PROSITE-ProRule" id="PRU00708"/>
    </source>
</evidence>
<feature type="region of interest" description="Disordered" evidence="4">
    <location>
        <begin position="15"/>
        <end position="61"/>
    </location>
</feature>
<accession>A0A7J6WW81</accession>
<sequence>MLGRIMGSKLYLRKGSNSNLSSSSSSMGSKLHFRTKTTTSSTNQHPYPYPTTTTPSSSSMDRFVRDRCKSGNLGFNEALDLFDRLFQIRPLPSIYPFNQLLGVLVKIKHYHWVFYLSRLMLLAGIQPDIVNLSTLINSYCCIGKVDLGFAVFGSILKRGLEPDAFTFTHLLKGVSRKGNAMQVMELFNKMLDNDYPVDVVTYGVVVDGFCKTNNTAVALSLMRKMEKTNIRAN</sequence>
<feature type="compositionally biased region" description="Low complexity" evidence="4">
    <location>
        <begin position="50"/>
        <end position="59"/>
    </location>
</feature>
<comment type="similarity">
    <text evidence="1">Belongs to the PPR family. P subfamily.</text>
</comment>
<feature type="compositionally biased region" description="Polar residues" evidence="4">
    <location>
        <begin position="36"/>
        <end position="45"/>
    </location>
</feature>
<dbReference type="NCBIfam" id="TIGR00756">
    <property type="entry name" value="PPR"/>
    <property type="match status" value="2"/>
</dbReference>
<name>A0A7J6WW81_THATH</name>
<dbReference type="PROSITE" id="PS51375">
    <property type="entry name" value="PPR"/>
    <property type="match status" value="3"/>
</dbReference>
<feature type="repeat" description="PPR" evidence="3">
    <location>
        <begin position="163"/>
        <end position="197"/>
    </location>
</feature>
<dbReference type="InterPro" id="IPR002885">
    <property type="entry name" value="PPR_rpt"/>
</dbReference>
<dbReference type="Gene3D" id="1.25.40.10">
    <property type="entry name" value="Tetratricopeptide repeat domain"/>
    <property type="match status" value="1"/>
</dbReference>
<keyword evidence="6" id="KW-1185">Reference proteome</keyword>
<evidence type="ECO:0000256" key="1">
    <source>
        <dbReference type="ARBA" id="ARBA00007626"/>
    </source>
</evidence>
<evidence type="ECO:0000256" key="4">
    <source>
        <dbReference type="SAM" id="MobiDB-lite"/>
    </source>
</evidence>
<dbReference type="AlphaFoldDB" id="A0A7J6WW81"/>
<reference evidence="5 6" key="1">
    <citation type="submission" date="2020-06" db="EMBL/GenBank/DDBJ databases">
        <title>Transcriptomic and genomic resources for Thalictrum thalictroides and T. hernandezii: Facilitating candidate gene discovery in an emerging model plant lineage.</title>
        <authorList>
            <person name="Arias T."/>
            <person name="Riano-Pachon D.M."/>
            <person name="Di Stilio V.S."/>
        </authorList>
    </citation>
    <scope>NUCLEOTIDE SEQUENCE [LARGE SCALE GENOMIC DNA]</scope>
    <source>
        <strain evidence="6">cv. WT478/WT964</strain>
        <tissue evidence="5">Leaves</tissue>
    </source>
</reference>
<dbReference type="Proteomes" id="UP000554482">
    <property type="component" value="Unassembled WGS sequence"/>
</dbReference>
<feature type="non-terminal residue" evidence="5">
    <location>
        <position position="233"/>
    </location>
</feature>
<dbReference type="PANTHER" id="PTHR47941">
    <property type="entry name" value="PENTATRICOPEPTIDE REPEAT-CONTAINING PROTEIN 3, MITOCHONDRIAL"/>
    <property type="match status" value="1"/>
</dbReference>
<feature type="repeat" description="PPR" evidence="3">
    <location>
        <begin position="198"/>
        <end position="232"/>
    </location>
</feature>
<feature type="repeat" description="PPR" evidence="3">
    <location>
        <begin position="128"/>
        <end position="162"/>
    </location>
</feature>
<gene>
    <name evidence="5" type="ORF">FRX31_008729</name>
</gene>
<evidence type="ECO:0000313" key="5">
    <source>
        <dbReference type="EMBL" id="KAF5201684.1"/>
    </source>
</evidence>
<dbReference type="OrthoDB" id="1934535at2759"/>
<dbReference type="InterPro" id="IPR011990">
    <property type="entry name" value="TPR-like_helical_dom_sf"/>
</dbReference>
<protein>
    <submittedName>
        <fullName evidence="5">Pentatricopeptide repeat-containing protein</fullName>
    </submittedName>
</protein>